<dbReference type="GeneID" id="95968164"/>
<dbReference type="PANTHER" id="PTHR21090">
    <property type="entry name" value="AROM/DEHYDROQUINATE SYNTHASE"/>
    <property type="match status" value="1"/>
</dbReference>
<feature type="binding site" evidence="7">
    <location>
        <position position="25"/>
    </location>
    <ligand>
        <name>3-phosphoshikimate</name>
        <dbReference type="ChEBI" id="CHEBI:145989"/>
    </ligand>
</feature>
<dbReference type="HAMAP" id="MF_00210">
    <property type="entry name" value="EPSP_synth"/>
    <property type="match status" value="1"/>
</dbReference>
<keyword evidence="10" id="KW-1185">Reference proteome</keyword>
<evidence type="ECO:0000256" key="6">
    <source>
        <dbReference type="ARBA" id="ARBA00044633"/>
    </source>
</evidence>
<dbReference type="GO" id="GO:0003866">
    <property type="term" value="F:3-phosphoshikimate 1-carboxyvinyltransferase activity"/>
    <property type="evidence" value="ECO:0007669"/>
    <property type="project" value="UniProtKB-UniRule"/>
</dbReference>
<feature type="binding site" evidence="7">
    <location>
        <position position="379"/>
    </location>
    <ligand>
        <name>phosphoenolpyruvate</name>
        <dbReference type="ChEBI" id="CHEBI:58702"/>
    </ligand>
</feature>
<comment type="function">
    <text evidence="7">Catalyzes the transfer of the enolpyruvyl moiety of phosphoenolpyruvate (PEP) to the 5-hydroxyl of shikimate-3-phosphate (S3P) to produce enolpyruvyl shikimate-3-phosphate and inorganic phosphate.</text>
</comment>
<name>A0AAX4NHA1_9ARCH</name>
<organism evidence="9 10">
    <name type="scientific">Oxyplasma meridianum</name>
    <dbReference type="NCBI Taxonomy" id="3073602"/>
    <lineage>
        <taxon>Archaea</taxon>
        <taxon>Methanobacteriati</taxon>
        <taxon>Thermoplasmatota</taxon>
        <taxon>Thermoplasmata</taxon>
        <taxon>Thermoplasmatales</taxon>
        <taxon>Thermoplasmataceae</taxon>
        <taxon>Oxyplasma</taxon>
    </lineage>
</organism>
<dbReference type="InterPro" id="IPR036968">
    <property type="entry name" value="Enolpyruvate_Tfrase_sf"/>
</dbReference>
<dbReference type="InterPro" id="IPR013792">
    <property type="entry name" value="RNA3'P_cycl/enolpyr_Trfase_a/b"/>
</dbReference>
<keyword evidence="7" id="KW-0963">Cytoplasm</keyword>
<comment type="pathway">
    <text evidence="1">Metabolic intermediate biosynthesis; chorismate biosynthesis; chorismate from D-erythrose 4-phosphate and phosphoenolpyruvate: step 6/7.</text>
</comment>
<protein>
    <recommendedName>
        <fullName evidence="7">3-phosphoshikimate 1-carboxyvinyltransferase</fullName>
        <ecNumber evidence="7">2.5.1.19</ecNumber>
    </recommendedName>
    <alternativeName>
        <fullName evidence="7">5-enolpyruvylshikimate-3-phosphate synthase</fullName>
        <shortName evidence="7">EPSP synthase</shortName>
        <shortName evidence="7">EPSPS</shortName>
    </alternativeName>
</protein>
<dbReference type="Pfam" id="PF00275">
    <property type="entry name" value="EPSP_synthase"/>
    <property type="match status" value="1"/>
</dbReference>
<feature type="active site" description="Proton acceptor" evidence="7">
    <location>
        <position position="305"/>
    </location>
</feature>
<comment type="subcellular location">
    <subcellularLocation>
        <location evidence="7">Cytoplasm</location>
    </subcellularLocation>
</comment>
<evidence type="ECO:0000256" key="5">
    <source>
        <dbReference type="ARBA" id="ARBA00023141"/>
    </source>
</evidence>
<feature type="binding site" evidence="7">
    <location>
        <position position="159"/>
    </location>
    <ligand>
        <name>3-phosphoshikimate</name>
        <dbReference type="ChEBI" id="CHEBI:145989"/>
    </ligand>
</feature>
<dbReference type="PROSITE" id="PS00885">
    <property type="entry name" value="EPSP_SYNTHASE_2"/>
    <property type="match status" value="1"/>
</dbReference>
<feature type="binding site" evidence="7">
    <location>
        <position position="332"/>
    </location>
    <ligand>
        <name>3-phosphoshikimate</name>
        <dbReference type="ChEBI" id="CHEBI:145989"/>
    </ligand>
</feature>
<comment type="catalytic activity">
    <reaction evidence="6">
        <text>3-phosphoshikimate + phosphoenolpyruvate = 5-O-(1-carboxyvinyl)-3-phosphoshikimate + phosphate</text>
        <dbReference type="Rhea" id="RHEA:21256"/>
        <dbReference type="ChEBI" id="CHEBI:43474"/>
        <dbReference type="ChEBI" id="CHEBI:57701"/>
        <dbReference type="ChEBI" id="CHEBI:58702"/>
        <dbReference type="ChEBI" id="CHEBI:145989"/>
        <dbReference type="EC" id="2.5.1.19"/>
    </reaction>
    <physiologicalReaction direction="left-to-right" evidence="6">
        <dbReference type="Rhea" id="RHEA:21257"/>
    </physiologicalReaction>
</comment>
<feature type="binding site" evidence="7">
    <location>
        <position position="158"/>
    </location>
    <ligand>
        <name>3-phosphoshikimate</name>
        <dbReference type="ChEBI" id="CHEBI:145989"/>
    </ligand>
</feature>
<feature type="binding site" evidence="7">
    <location>
        <position position="20"/>
    </location>
    <ligand>
        <name>phosphoenolpyruvate</name>
        <dbReference type="ChEBI" id="CHEBI:58702"/>
    </ligand>
</feature>
<accession>A0AAX4NHA1</accession>
<keyword evidence="4 7" id="KW-0808">Transferase</keyword>
<feature type="binding site" evidence="7">
    <location>
        <position position="160"/>
    </location>
    <ligand>
        <name>3-phosphoshikimate</name>
        <dbReference type="ChEBI" id="CHEBI:145989"/>
    </ligand>
</feature>
<evidence type="ECO:0000256" key="7">
    <source>
        <dbReference type="HAMAP-Rule" id="MF_00210"/>
    </source>
</evidence>
<feature type="binding site" evidence="7">
    <location>
        <position position="87"/>
    </location>
    <ligand>
        <name>phosphoenolpyruvate</name>
        <dbReference type="ChEBI" id="CHEBI:58702"/>
    </ligand>
</feature>
<evidence type="ECO:0000256" key="1">
    <source>
        <dbReference type="ARBA" id="ARBA00004811"/>
    </source>
</evidence>
<dbReference type="RefSeq" id="WP_393971168.1">
    <property type="nucleotide sequence ID" value="NZ_CP133772.1"/>
</dbReference>
<comment type="similarity">
    <text evidence="2 7">Belongs to the EPSP synthase family.</text>
</comment>
<evidence type="ECO:0000256" key="3">
    <source>
        <dbReference type="ARBA" id="ARBA00022605"/>
    </source>
</evidence>
<proteinExistence type="inferred from homology"/>
<evidence type="ECO:0000259" key="8">
    <source>
        <dbReference type="Pfam" id="PF00275"/>
    </source>
</evidence>
<feature type="binding site" evidence="7">
    <location>
        <position position="20"/>
    </location>
    <ligand>
        <name>3-phosphoshikimate</name>
        <dbReference type="ChEBI" id="CHEBI:145989"/>
    </ligand>
</feature>
<feature type="domain" description="Enolpyruvate transferase" evidence="8">
    <location>
        <begin position="9"/>
        <end position="412"/>
    </location>
</feature>
<dbReference type="PIRSF" id="PIRSF000505">
    <property type="entry name" value="EPSPS"/>
    <property type="match status" value="1"/>
</dbReference>
<dbReference type="Proteomes" id="UP001451606">
    <property type="component" value="Chromosome"/>
</dbReference>
<dbReference type="InterPro" id="IPR001986">
    <property type="entry name" value="Enolpyruvate_Tfrase_dom"/>
</dbReference>
<dbReference type="EMBL" id="CP133772">
    <property type="protein sequence ID" value="WYY00841.1"/>
    <property type="molecule type" value="Genomic_DNA"/>
</dbReference>
<dbReference type="GO" id="GO:0009073">
    <property type="term" value="P:aromatic amino acid family biosynthetic process"/>
    <property type="evidence" value="ECO:0007669"/>
    <property type="project" value="UniProtKB-KW"/>
</dbReference>
<feature type="binding site" evidence="7">
    <location>
        <position position="160"/>
    </location>
    <ligand>
        <name>phosphoenolpyruvate</name>
        <dbReference type="ChEBI" id="CHEBI:58702"/>
    </ligand>
</feature>
<dbReference type="GO" id="GO:0008652">
    <property type="term" value="P:amino acid biosynthetic process"/>
    <property type="evidence" value="ECO:0007669"/>
    <property type="project" value="UniProtKB-KW"/>
</dbReference>
<dbReference type="InterPro" id="IPR006264">
    <property type="entry name" value="EPSP_synthase"/>
</dbReference>
<dbReference type="KEGG" id="omr:OXIME_001426"/>
<evidence type="ECO:0000313" key="10">
    <source>
        <dbReference type="Proteomes" id="UP001451606"/>
    </source>
</evidence>
<dbReference type="PANTHER" id="PTHR21090:SF5">
    <property type="entry name" value="PENTAFUNCTIONAL AROM POLYPEPTIDE"/>
    <property type="match status" value="1"/>
</dbReference>
<dbReference type="Gene3D" id="3.65.10.10">
    <property type="entry name" value="Enolpyruvate transferase domain"/>
    <property type="match status" value="2"/>
</dbReference>
<gene>
    <name evidence="7" type="primary">aroA</name>
    <name evidence="9" type="ORF">OXIME_001426</name>
</gene>
<comment type="subunit">
    <text evidence="7">Monomer.</text>
</comment>
<dbReference type="AlphaFoldDB" id="A0AAX4NHA1"/>
<sequence>MRILGRGPDISGTVSVPSSKSFSQRCILYAGFSETEARIGPLAFSNDENIAIDIIRNCGLNLVISGRYIEISGKFSCPPLINVGESGTSYRISLGLLAAKGCRTEITGNALLAARPIRPLVESLERCGARFEFKLDGFPVIDSEGANIENCAIDGSLSSQYVTSVVMASSLKADRSHIHVLGKSVSPDYLKITEETLDQFGVIARRDGDYYTVTRKPKSEKLYIEIEGDFSSAAVMLVLGVIGSDGGIIVRGLNRKSTQGDSVIVKILSDAGSMISWESDQDGDYIICRKSELKKITVDADLYPDLAIGLSILGIFSSGGVEIKNPGRLRQKESDRLDAIVRMAQRYGSHILLSDDSLEIRPGKEIKPLNITVESKDHRIIMAEVCAMILSGSTGSIKFHHEVSKSFPDFFWELEKLSVDIKP</sequence>
<dbReference type="GO" id="GO:0005737">
    <property type="term" value="C:cytoplasm"/>
    <property type="evidence" value="ECO:0007669"/>
    <property type="project" value="UniProtKB-SubCell"/>
</dbReference>
<feature type="binding site" evidence="7">
    <location>
        <position position="186"/>
    </location>
    <ligand>
        <name>3-phosphoshikimate</name>
        <dbReference type="ChEBI" id="CHEBI:145989"/>
    </ligand>
</feature>
<keyword evidence="3 7" id="KW-0028">Amino-acid biosynthesis</keyword>
<keyword evidence="5 7" id="KW-0057">Aromatic amino acid biosynthesis</keyword>
<evidence type="ECO:0000256" key="4">
    <source>
        <dbReference type="ARBA" id="ARBA00022679"/>
    </source>
</evidence>
<feature type="binding site" evidence="7">
    <location>
        <position position="336"/>
    </location>
    <ligand>
        <name>phosphoenolpyruvate</name>
        <dbReference type="ChEBI" id="CHEBI:58702"/>
    </ligand>
</feature>
<feature type="binding site" evidence="7">
    <location>
        <position position="115"/>
    </location>
    <ligand>
        <name>phosphoenolpyruvate</name>
        <dbReference type="ChEBI" id="CHEBI:58702"/>
    </ligand>
</feature>
<reference evidence="9 10" key="1">
    <citation type="submission" date="2023-09" db="EMBL/GenBank/DDBJ databases">
        <authorList>
            <person name="Golyshina O.V."/>
            <person name="Lunev E.A."/>
            <person name="Bargiela R."/>
            <person name="Gaines M.C."/>
            <person name="Daum B."/>
            <person name="Bale N.J."/>
            <person name="Koenen M."/>
            <person name="Sinninghe Damst J.S."/>
            <person name="Yakimov M."/>
            <person name="Golyshin P.N."/>
        </authorList>
    </citation>
    <scope>NUCLEOTIDE SEQUENCE [LARGE SCALE GENOMIC DNA]</scope>
    <source>
        <strain evidence="9 10">M1</strain>
    </source>
</reference>
<dbReference type="SUPFAM" id="SSF55205">
    <property type="entry name" value="EPT/RTPC-like"/>
    <property type="match status" value="1"/>
</dbReference>
<feature type="binding site" evidence="7">
    <location>
        <position position="405"/>
    </location>
    <ligand>
        <name>phosphoenolpyruvate</name>
        <dbReference type="ChEBI" id="CHEBI:58702"/>
    </ligand>
</feature>
<feature type="binding site" evidence="7">
    <location>
        <position position="21"/>
    </location>
    <ligand>
        <name>3-phosphoshikimate</name>
        <dbReference type="ChEBI" id="CHEBI:145989"/>
    </ligand>
</feature>
<dbReference type="EC" id="2.5.1.19" evidence="7"/>
<dbReference type="GO" id="GO:0009423">
    <property type="term" value="P:chorismate biosynthetic process"/>
    <property type="evidence" value="ECO:0007669"/>
    <property type="project" value="UniProtKB-UniRule"/>
</dbReference>
<evidence type="ECO:0000313" key="9">
    <source>
        <dbReference type="EMBL" id="WYY00841.1"/>
    </source>
</evidence>
<evidence type="ECO:0000256" key="2">
    <source>
        <dbReference type="ARBA" id="ARBA00009948"/>
    </source>
</evidence>
<feature type="binding site" evidence="7">
    <location>
        <position position="305"/>
    </location>
    <ligand>
        <name>3-phosphoshikimate</name>
        <dbReference type="ChEBI" id="CHEBI:145989"/>
    </ligand>
</feature>
<comment type="caution">
    <text evidence="7">Lacks conserved residue(s) required for the propagation of feature annotation.</text>
</comment>
<dbReference type="InterPro" id="IPR023193">
    <property type="entry name" value="EPSP_synthase_CS"/>
</dbReference>